<evidence type="ECO:0000259" key="13">
    <source>
        <dbReference type="PROSITE" id="PS50929"/>
    </source>
</evidence>
<keyword evidence="8 11" id="KW-1133">Transmembrane helix</keyword>
<dbReference type="InterPro" id="IPR017871">
    <property type="entry name" value="ABC_transporter-like_CS"/>
</dbReference>
<name>A0A1M5Q189_9BURK</name>
<evidence type="ECO:0000256" key="1">
    <source>
        <dbReference type="ARBA" id="ARBA00004651"/>
    </source>
</evidence>
<keyword evidence="5" id="KW-0547">Nucleotide-binding</keyword>
<dbReference type="Gene3D" id="1.20.1560.10">
    <property type="entry name" value="ABC transporter type 1, transmembrane domain"/>
    <property type="match status" value="2"/>
</dbReference>
<evidence type="ECO:0000256" key="7">
    <source>
        <dbReference type="ARBA" id="ARBA00022967"/>
    </source>
</evidence>
<dbReference type="Pfam" id="PF00005">
    <property type="entry name" value="ABC_tran"/>
    <property type="match status" value="2"/>
</dbReference>
<dbReference type="SUPFAM" id="SSF90123">
    <property type="entry name" value="ABC transporter transmembrane region"/>
    <property type="match status" value="2"/>
</dbReference>
<evidence type="ECO:0000256" key="6">
    <source>
        <dbReference type="ARBA" id="ARBA00022840"/>
    </source>
</evidence>
<feature type="domain" description="ABC transporter" evidence="12">
    <location>
        <begin position="952"/>
        <end position="1187"/>
    </location>
</feature>
<organism evidence="14 15">
    <name type="scientific">Pollutimonas bauzanensis</name>
    <dbReference type="NCBI Taxonomy" id="658167"/>
    <lineage>
        <taxon>Bacteria</taxon>
        <taxon>Pseudomonadati</taxon>
        <taxon>Pseudomonadota</taxon>
        <taxon>Betaproteobacteria</taxon>
        <taxon>Burkholderiales</taxon>
        <taxon>Alcaligenaceae</taxon>
        <taxon>Pollutimonas</taxon>
    </lineage>
</organism>
<evidence type="ECO:0000256" key="8">
    <source>
        <dbReference type="ARBA" id="ARBA00022989"/>
    </source>
</evidence>
<feature type="domain" description="ABC transmembrane type-1" evidence="13">
    <location>
        <begin position="639"/>
        <end position="918"/>
    </location>
</feature>
<dbReference type="InterPro" id="IPR039421">
    <property type="entry name" value="Type_1_exporter"/>
</dbReference>
<dbReference type="InterPro" id="IPR027417">
    <property type="entry name" value="P-loop_NTPase"/>
</dbReference>
<dbReference type="FunFam" id="3.40.50.300:FF:000221">
    <property type="entry name" value="Multidrug ABC transporter ATP-binding protein"/>
    <property type="match status" value="2"/>
</dbReference>
<dbReference type="InterPro" id="IPR036640">
    <property type="entry name" value="ABC1_TM_sf"/>
</dbReference>
<keyword evidence="2" id="KW-0813">Transport</keyword>
<keyword evidence="15" id="KW-1185">Reference proteome</keyword>
<feature type="transmembrane region" description="Helical" evidence="11">
    <location>
        <begin position="158"/>
        <end position="175"/>
    </location>
</feature>
<keyword evidence="6 14" id="KW-0067">ATP-binding</keyword>
<feature type="transmembrane region" description="Helical" evidence="11">
    <location>
        <begin position="20"/>
        <end position="43"/>
    </location>
</feature>
<dbReference type="SUPFAM" id="SSF52540">
    <property type="entry name" value="P-loop containing nucleoside triphosphate hydrolases"/>
    <property type="match status" value="2"/>
</dbReference>
<feature type="domain" description="ABC transmembrane type-1" evidence="13">
    <location>
        <begin position="19"/>
        <end position="298"/>
    </location>
</feature>
<dbReference type="OrthoDB" id="9806127at2"/>
<accession>A0A1M5Q189</accession>
<dbReference type="AlphaFoldDB" id="A0A1M5Q189"/>
<dbReference type="RefSeq" id="WP_073101769.1">
    <property type="nucleotide sequence ID" value="NZ_FQXE01000002.1"/>
</dbReference>
<feature type="transmembrane region" description="Helical" evidence="11">
    <location>
        <begin position="638"/>
        <end position="664"/>
    </location>
</feature>
<dbReference type="GO" id="GO:0006869">
    <property type="term" value="P:lipid transport"/>
    <property type="evidence" value="ECO:0007669"/>
    <property type="project" value="UniProtKB-KW"/>
</dbReference>
<comment type="subcellular location">
    <subcellularLocation>
        <location evidence="1">Cell membrane</location>
        <topology evidence="1">Multi-pass membrane protein</topology>
    </subcellularLocation>
</comment>
<dbReference type="InterPro" id="IPR003439">
    <property type="entry name" value="ABC_transporter-like_ATP-bd"/>
</dbReference>
<keyword evidence="7" id="KW-1278">Translocase</keyword>
<dbReference type="InterPro" id="IPR003593">
    <property type="entry name" value="AAA+_ATPase"/>
</dbReference>
<dbReference type="PROSITE" id="PS50929">
    <property type="entry name" value="ABC_TM1F"/>
    <property type="match status" value="2"/>
</dbReference>
<evidence type="ECO:0000256" key="4">
    <source>
        <dbReference type="ARBA" id="ARBA00022692"/>
    </source>
</evidence>
<dbReference type="EMBL" id="FQXE01000002">
    <property type="protein sequence ID" value="SHH07233.1"/>
    <property type="molecule type" value="Genomic_DNA"/>
</dbReference>
<evidence type="ECO:0000313" key="15">
    <source>
        <dbReference type="Proteomes" id="UP000184226"/>
    </source>
</evidence>
<evidence type="ECO:0000256" key="5">
    <source>
        <dbReference type="ARBA" id="ARBA00022741"/>
    </source>
</evidence>
<dbReference type="InterPro" id="IPR011527">
    <property type="entry name" value="ABC1_TM_dom"/>
</dbReference>
<evidence type="ECO:0000256" key="9">
    <source>
        <dbReference type="ARBA" id="ARBA00023055"/>
    </source>
</evidence>
<protein>
    <submittedName>
        <fullName evidence="14">ATP-binding cassette, subfamily C, CydCD</fullName>
    </submittedName>
</protein>
<keyword evidence="4 11" id="KW-0812">Transmembrane</keyword>
<feature type="transmembrane region" description="Helical" evidence="11">
    <location>
        <begin position="861"/>
        <end position="881"/>
    </location>
</feature>
<reference evidence="14 15" key="1">
    <citation type="submission" date="2016-11" db="EMBL/GenBank/DDBJ databases">
        <authorList>
            <person name="Jaros S."/>
            <person name="Januszkiewicz K."/>
            <person name="Wedrychowicz H."/>
        </authorList>
    </citation>
    <scope>NUCLEOTIDE SEQUENCE [LARGE SCALE GENOMIC DNA]</scope>
    <source>
        <strain evidence="14 15">CGMCC 1.10190</strain>
    </source>
</reference>
<proteinExistence type="predicted"/>
<dbReference type="GO" id="GO:0140359">
    <property type="term" value="F:ABC-type transporter activity"/>
    <property type="evidence" value="ECO:0007669"/>
    <property type="project" value="InterPro"/>
</dbReference>
<feature type="transmembrane region" description="Helical" evidence="11">
    <location>
        <begin position="55"/>
        <end position="72"/>
    </location>
</feature>
<dbReference type="PANTHER" id="PTHR24221">
    <property type="entry name" value="ATP-BINDING CASSETTE SUB-FAMILY B"/>
    <property type="match status" value="1"/>
</dbReference>
<dbReference type="GO" id="GO:0016887">
    <property type="term" value="F:ATP hydrolysis activity"/>
    <property type="evidence" value="ECO:0007669"/>
    <property type="project" value="InterPro"/>
</dbReference>
<evidence type="ECO:0000256" key="3">
    <source>
        <dbReference type="ARBA" id="ARBA00022475"/>
    </source>
</evidence>
<dbReference type="SMART" id="SM00382">
    <property type="entry name" value="AAA"/>
    <property type="match status" value="2"/>
</dbReference>
<evidence type="ECO:0000256" key="10">
    <source>
        <dbReference type="ARBA" id="ARBA00023136"/>
    </source>
</evidence>
<dbReference type="Proteomes" id="UP000184226">
    <property type="component" value="Unassembled WGS sequence"/>
</dbReference>
<dbReference type="Gene3D" id="3.40.50.300">
    <property type="entry name" value="P-loop containing nucleotide triphosphate hydrolases"/>
    <property type="match status" value="2"/>
</dbReference>
<dbReference type="PROSITE" id="PS50893">
    <property type="entry name" value="ABC_TRANSPORTER_2"/>
    <property type="match status" value="2"/>
</dbReference>
<dbReference type="Pfam" id="PF00664">
    <property type="entry name" value="ABC_membrane"/>
    <property type="match status" value="2"/>
</dbReference>
<dbReference type="STRING" id="658167.SAMN04488135_102111"/>
<feature type="transmembrane region" description="Helical" evidence="11">
    <location>
        <begin position="887"/>
        <end position="906"/>
    </location>
</feature>
<keyword evidence="3" id="KW-1003">Cell membrane</keyword>
<evidence type="ECO:0000256" key="11">
    <source>
        <dbReference type="SAM" id="Phobius"/>
    </source>
</evidence>
<dbReference type="GO" id="GO:0005886">
    <property type="term" value="C:plasma membrane"/>
    <property type="evidence" value="ECO:0007669"/>
    <property type="project" value="UniProtKB-SubCell"/>
</dbReference>
<evidence type="ECO:0000259" key="12">
    <source>
        <dbReference type="PROSITE" id="PS50893"/>
    </source>
</evidence>
<feature type="transmembrane region" description="Helical" evidence="11">
    <location>
        <begin position="133"/>
        <end position="152"/>
    </location>
</feature>
<feature type="domain" description="ABC transporter" evidence="12">
    <location>
        <begin position="338"/>
        <end position="573"/>
    </location>
</feature>
<sequence>MYFDAKLWAMTQGIRLRILFCALLGVLGLAAGIARFALLGQFLARLFAGAGAQDLWPPLAGAGAAILLRGALEHALNTLANRNAALIQENLRARLYDKIVELGPAWFGGQRTGGVMLAVVDGVEQLQVFFGRYLPQLFVAACAPVMIFAFIAWWDWPVALVLLAAALITLVLPLLSHQGNRLAAQERQQAFKAFGEEFLDAMQGLPTLKAFGQSRAWGERLAARARALSDNTFKVLGREVSTRFLTDLGITLGAAAALATGAWRVSHGEMTLAALLVVLMAGTEIFRPLRDLRSVMHSGMVGQSAAGAVHALLEASSSAPRGAAAASRMRRADGGLSIEFKDVKFSYPGGRLATHAGLSFSVAPGERVGIVGPSGAGKSSLLRLLLRLHDPQGGAVELDGADLRTLDPDAVRAQISVVAQDSTLFHGTVEENLLLARPDATPEQMEAAARAANAHEFIMALPQGYRTVLGERGTQLSGGQRQRLTIARALLRDTPVLVLDEALSSVDAENEAEIQDALDRLSRGRTTLVLAHRLSSVINADRILVLDGGRIVETGAHATLMAGDTLYRRLMGAQDGGMLQAAVLADERPLAAAAGAAAGADDGQRPAARPLEADARQIGMRKVFGTLFDIIRPWRRDFAITVASGIGRVAAFIGVSVLSAAIIIQLKNGAPYGGLLAALFAAAIAAAALHWIESWLAHAIAYRLLAEMRIALYDKLEALAPSYLLRRRSGDLVGLATQDVETVEYFFAHTVAPAFVAVLVPAVVLLILGIAASPLLLALLPFLVWAAASPILSRTRIDALGSRARQALGLLSANLSETIQGLPDLVSFSATGRRRETFLAMVRDYQKVRLALLADLSRQGALLEIATGLGGLSVAAVGAWWVTQGQLAAGVLPLLILLSVAAFLPVSEIAQVSRQLADTLASTRRLRAVHDEPVAIMGGVKAPPIQASGLPLSFEHATFTYPGRNTPALQDVSLELAAGATLAVVGPSGAGKSTLASMLLRFWDPQRGAVRIDGVDLRELTLDALYARIALVAQDTWLLNGSLEDNIRLARPNASAAELALAVEQAVLADFVAALPDGLATKVGERGVALSGGQRQRIAIARAFLRDAPILILDEATSHLDAISEAQVHEALARLMRHRTTLIIAHRLSTIRQADAIAVVDAGRIVEYGTHAQLLARDGAYAHLVGRQLTAARRNSNRIQSVD</sequence>
<keyword evidence="9" id="KW-0445">Lipid transport</keyword>
<feature type="transmembrane region" description="Helical" evidence="11">
    <location>
        <begin position="670"/>
        <end position="692"/>
    </location>
</feature>
<dbReference type="PANTHER" id="PTHR24221:SF654">
    <property type="entry name" value="ATP-BINDING CASSETTE SUB-FAMILY B MEMBER 6"/>
    <property type="match status" value="1"/>
</dbReference>
<evidence type="ECO:0000256" key="2">
    <source>
        <dbReference type="ARBA" id="ARBA00022448"/>
    </source>
</evidence>
<feature type="transmembrane region" description="Helical" evidence="11">
    <location>
        <begin position="745"/>
        <end position="769"/>
    </location>
</feature>
<keyword evidence="10 11" id="KW-0472">Membrane</keyword>
<dbReference type="GO" id="GO:0005524">
    <property type="term" value="F:ATP binding"/>
    <property type="evidence" value="ECO:0007669"/>
    <property type="project" value="UniProtKB-KW"/>
</dbReference>
<evidence type="ECO:0000313" key="14">
    <source>
        <dbReference type="EMBL" id="SHH07233.1"/>
    </source>
</evidence>
<dbReference type="PROSITE" id="PS00211">
    <property type="entry name" value="ABC_TRANSPORTER_1"/>
    <property type="match status" value="2"/>
</dbReference>
<gene>
    <name evidence="14" type="ORF">SAMN04488135_102111</name>
</gene>